<dbReference type="RefSeq" id="WP_369459974.1">
    <property type="nucleotide sequence ID" value="NZ_JBGBDC010000004.1"/>
</dbReference>
<protein>
    <submittedName>
        <fullName evidence="1">Uncharacterized protein</fullName>
    </submittedName>
</protein>
<gene>
    <name evidence="1" type="ORF">AB7A72_11020</name>
</gene>
<organism evidence="1 2">
    <name type="scientific">Comamonas sediminis</name>
    <dbReference type="NCBI Taxonomy" id="1783360"/>
    <lineage>
        <taxon>Bacteria</taxon>
        <taxon>Pseudomonadati</taxon>
        <taxon>Pseudomonadota</taxon>
        <taxon>Betaproteobacteria</taxon>
        <taxon>Burkholderiales</taxon>
        <taxon>Comamonadaceae</taxon>
        <taxon>Comamonas</taxon>
    </lineage>
</organism>
<comment type="caution">
    <text evidence="1">The sequence shown here is derived from an EMBL/GenBank/DDBJ whole genome shotgun (WGS) entry which is preliminary data.</text>
</comment>
<dbReference type="EMBL" id="JBGBDC010000004">
    <property type="protein sequence ID" value="MEY2251534.1"/>
    <property type="molecule type" value="Genomic_DNA"/>
</dbReference>
<evidence type="ECO:0000313" key="1">
    <source>
        <dbReference type="EMBL" id="MEY2251534.1"/>
    </source>
</evidence>
<keyword evidence="2" id="KW-1185">Reference proteome</keyword>
<sequence length="325" mass="37260">MKNYTPQKIAASKAAFAEAFGLDVCTRRNLESIAFHLRVDVDIGDVTQDCLIVEIWDQLIKKGYIPAHGYGLAGELNSFTAKNELSLEIWKLATTFNVQEEAFEFLLSFSKKTIQYKLGQTGIFRPVTIAKIFESSQSKRVLIGYLFDISEHSVDHIVGFLLALRASTKKFLLEWHSQFVWFKNDKNKEKLRAASYYSGKQISVDEGELTVKSFGKNPKIFLMPPIHQIDDIELFFHRQDMSSVLKLFVYEKIRGLYNKRSSREENKKTQKNCNFLLTPEAKKMIEQLARECGVKGRGSALLNILFQAHNNQVLKNIIKGYAMVR</sequence>
<dbReference type="Proteomes" id="UP001562178">
    <property type="component" value="Unassembled WGS sequence"/>
</dbReference>
<accession>A0ABV4B231</accession>
<name>A0ABV4B231_9BURK</name>
<reference evidence="1 2" key="1">
    <citation type="journal article" date="2016" name="Int. J. Syst. Evol. Microbiol.">
        <title>Description of Comamonas sediminis sp. nov., isolated from lagoon sediments.</title>
        <authorList>
            <person name="Subhash Y."/>
            <person name="Bang J.J."/>
            <person name="You T.H."/>
            <person name="Lee S.S."/>
        </authorList>
    </citation>
    <scope>NUCLEOTIDE SEQUENCE [LARGE SCALE GENOMIC DNA]</scope>
    <source>
        <strain evidence="1 2">JCM 31169</strain>
    </source>
</reference>
<proteinExistence type="predicted"/>
<evidence type="ECO:0000313" key="2">
    <source>
        <dbReference type="Proteomes" id="UP001562178"/>
    </source>
</evidence>